<dbReference type="GO" id="GO:0000160">
    <property type="term" value="P:phosphorelay signal transduction system"/>
    <property type="evidence" value="ECO:0007669"/>
    <property type="project" value="InterPro"/>
</dbReference>
<accession>A0A2T3W8N0</accession>
<dbReference type="InterPro" id="IPR011006">
    <property type="entry name" value="CheY-like_superfamily"/>
</dbReference>
<proteinExistence type="predicted"/>
<comment type="caution">
    <text evidence="3">The sequence shown here is derived from an EMBL/GenBank/DDBJ whole genome shotgun (WGS) entry which is preliminary data.</text>
</comment>
<dbReference type="InterPro" id="IPR052893">
    <property type="entry name" value="TCS_response_regulator"/>
</dbReference>
<dbReference type="AlphaFoldDB" id="A0A2T3W8N0"/>
<dbReference type="SUPFAM" id="SSF52172">
    <property type="entry name" value="CheY-like"/>
    <property type="match status" value="1"/>
</dbReference>
<name>A0A2T3W8N0_9DEIO</name>
<evidence type="ECO:0000313" key="3">
    <source>
        <dbReference type="EMBL" id="PTA68177.1"/>
    </source>
</evidence>
<dbReference type="SMART" id="SM00448">
    <property type="entry name" value="REC"/>
    <property type="match status" value="1"/>
</dbReference>
<dbReference type="InterPro" id="IPR001789">
    <property type="entry name" value="Sig_transdc_resp-reg_receiver"/>
</dbReference>
<dbReference type="PANTHER" id="PTHR44520:SF2">
    <property type="entry name" value="RESPONSE REGULATOR RCP1"/>
    <property type="match status" value="1"/>
</dbReference>
<reference evidence="3 4" key="1">
    <citation type="submission" date="2018-03" db="EMBL/GenBank/DDBJ databases">
        <title>Draft genome of Deinococcus sp. OD32.</title>
        <authorList>
            <person name="Wang X.-P."/>
            <person name="Du Z.-J."/>
        </authorList>
    </citation>
    <scope>NUCLEOTIDE SEQUENCE [LARGE SCALE GENOMIC DNA]</scope>
    <source>
        <strain evidence="3 4">OD32</strain>
    </source>
</reference>
<evidence type="ECO:0000256" key="1">
    <source>
        <dbReference type="PROSITE-ProRule" id="PRU00169"/>
    </source>
</evidence>
<dbReference type="Pfam" id="PF00072">
    <property type="entry name" value="Response_reg"/>
    <property type="match status" value="1"/>
</dbReference>
<evidence type="ECO:0000313" key="4">
    <source>
        <dbReference type="Proteomes" id="UP000240317"/>
    </source>
</evidence>
<dbReference type="OrthoDB" id="9785718at2"/>
<dbReference type="PROSITE" id="PS50110">
    <property type="entry name" value="RESPONSE_REGULATORY"/>
    <property type="match status" value="1"/>
</dbReference>
<dbReference type="RefSeq" id="WP_107137771.1">
    <property type="nucleotide sequence ID" value="NZ_PYSV01000007.1"/>
</dbReference>
<dbReference type="Gene3D" id="3.40.50.2300">
    <property type="match status" value="1"/>
</dbReference>
<sequence length="145" mass="16618">MSHRLCLLLIDDNPADLLLAQEAFAEHADGVSVSTCRDGESALAYLRDRSHTLPDVVILDINMPQMNGFEVLRTIRADPELRHLPVVMLTTSDSKKDIDQAYDLFASSYMVKRGNFAAFVEQVDQFVQFWRECRFKQHRESLSTR</sequence>
<dbReference type="PANTHER" id="PTHR44520">
    <property type="entry name" value="RESPONSE REGULATOR RCP1-RELATED"/>
    <property type="match status" value="1"/>
</dbReference>
<feature type="modified residue" description="4-aspartylphosphate" evidence="1">
    <location>
        <position position="60"/>
    </location>
</feature>
<evidence type="ECO:0000259" key="2">
    <source>
        <dbReference type="PROSITE" id="PS50110"/>
    </source>
</evidence>
<feature type="domain" description="Response regulatory" evidence="2">
    <location>
        <begin position="6"/>
        <end position="127"/>
    </location>
</feature>
<keyword evidence="1" id="KW-0597">Phosphoprotein</keyword>
<dbReference type="Proteomes" id="UP000240317">
    <property type="component" value="Unassembled WGS sequence"/>
</dbReference>
<dbReference type="CDD" id="cd17557">
    <property type="entry name" value="REC_Rcp-like"/>
    <property type="match status" value="1"/>
</dbReference>
<dbReference type="EMBL" id="PYSV01000007">
    <property type="protein sequence ID" value="PTA68177.1"/>
    <property type="molecule type" value="Genomic_DNA"/>
</dbReference>
<protein>
    <submittedName>
        <fullName evidence="3">Response regulator</fullName>
    </submittedName>
</protein>
<organism evidence="3 4">
    <name type="scientific">Deinococcus arcticus</name>
    <dbReference type="NCBI Taxonomy" id="2136176"/>
    <lineage>
        <taxon>Bacteria</taxon>
        <taxon>Thermotogati</taxon>
        <taxon>Deinococcota</taxon>
        <taxon>Deinococci</taxon>
        <taxon>Deinococcales</taxon>
        <taxon>Deinococcaceae</taxon>
        <taxon>Deinococcus</taxon>
    </lineage>
</organism>
<gene>
    <name evidence="3" type="ORF">C8263_08900</name>
</gene>
<keyword evidence="4" id="KW-1185">Reference proteome</keyword>